<protein>
    <submittedName>
        <fullName evidence="2">Uncharacterized protein</fullName>
    </submittedName>
</protein>
<evidence type="ECO:0000313" key="2">
    <source>
        <dbReference type="EMBL" id="KAF9605238.1"/>
    </source>
</evidence>
<dbReference type="Proteomes" id="UP000631114">
    <property type="component" value="Unassembled WGS sequence"/>
</dbReference>
<feature type="region of interest" description="Disordered" evidence="1">
    <location>
        <begin position="294"/>
        <end position="319"/>
    </location>
</feature>
<organism evidence="2 3">
    <name type="scientific">Coptis chinensis</name>
    <dbReference type="NCBI Taxonomy" id="261450"/>
    <lineage>
        <taxon>Eukaryota</taxon>
        <taxon>Viridiplantae</taxon>
        <taxon>Streptophyta</taxon>
        <taxon>Embryophyta</taxon>
        <taxon>Tracheophyta</taxon>
        <taxon>Spermatophyta</taxon>
        <taxon>Magnoliopsida</taxon>
        <taxon>Ranunculales</taxon>
        <taxon>Ranunculaceae</taxon>
        <taxon>Coptidoideae</taxon>
        <taxon>Coptis</taxon>
    </lineage>
</organism>
<feature type="compositionally biased region" description="Acidic residues" evidence="1">
    <location>
        <begin position="297"/>
        <end position="319"/>
    </location>
</feature>
<name>A0A835HVS8_9MAGN</name>
<feature type="region of interest" description="Disordered" evidence="1">
    <location>
        <begin position="230"/>
        <end position="251"/>
    </location>
</feature>
<dbReference type="EMBL" id="JADFTS010000005">
    <property type="protein sequence ID" value="KAF9605238.1"/>
    <property type="molecule type" value="Genomic_DNA"/>
</dbReference>
<gene>
    <name evidence="2" type="ORF">IFM89_014635</name>
</gene>
<keyword evidence="3" id="KW-1185">Reference proteome</keyword>
<reference evidence="2 3" key="1">
    <citation type="submission" date="2020-10" db="EMBL/GenBank/DDBJ databases">
        <title>The Coptis chinensis genome and diversification of protoberbering-type alkaloids.</title>
        <authorList>
            <person name="Wang B."/>
            <person name="Shu S."/>
            <person name="Song C."/>
            <person name="Liu Y."/>
        </authorList>
    </citation>
    <scope>NUCLEOTIDE SEQUENCE [LARGE SCALE GENOMIC DNA]</scope>
    <source>
        <strain evidence="2">HL-2020</strain>
        <tissue evidence="2">Leaf</tissue>
    </source>
</reference>
<evidence type="ECO:0000313" key="3">
    <source>
        <dbReference type="Proteomes" id="UP000631114"/>
    </source>
</evidence>
<dbReference type="PANTHER" id="PTHR13052">
    <property type="entry name" value="NFRKB-RELATED"/>
    <property type="match status" value="1"/>
</dbReference>
<accession>A0A835HVS8</accession>
<comment type="caution">
    <text evidence="2">The sequence shown here is derived from an EMBL/GenBank/DDBJ whole genome shotgun (WGS) entry which is preliminary data.</text>
</comment>
<dbReference type="PANTHER" id="PTHR13052:SF2">
    <property type="entry name" value="NUCLEAR FACTOR KAPPA-B-BINDING PROTEIN"/>
    <property type="match status" value="1"/>
</dbReference>
<feature type="region of interest" description="Disordered" evidence="1">
    <location>
        <begin position="631"/>
        <end position="650"/>
    </location>
</feature>
<dbReference type="InterPro" id="IPR024867">
    <property type="entry name" value="NFRKB"/>
</dbReference>
<dbReference type="AlphaFoldDB" id="A0A835HVS8"/>
<sequence>MPSYRGASLCSGQLHPDFILSEEQHLTACKKAYESELLKYHNEFLDDNTMESLQKLKERWMGCEGPESDIVEKMWRFLFLLCSAHFLLLVGLIGSAERHGNILAASERSNMVTSFRKEDKQQRMYIRSGDGAKYMSYFKITRKQHELVKGIKQPGGIKSKSLNHVLGDIRSIRVQPYEAFEEEEEKKLHEHWLQLANRDLPSAFANWKEMLMQRKQLRRSLEQEIKENKKAMEYEDEEGNPGVPHKKHRDTGEAYKTAMDIQNCEAEESAPHSLNSSPLQRIPSLNGHHELERMNVESEEESKEIIEPEDAEPMNMEPEGDGLEITAVEDALPVLLHSVEDTNSEVFEHNAFLHSADGSLSCTTNNQALQRIPSLNGHPELDALDMELGDSRHNIPEPENGMTIVSQFIRNVNPTEDAVEQQPPIPSSKEAWLEVGLPDSYYQSRPLNHGYTSSNEFSIEQPHFIRERSIHLIDVETDVFARDAKLRRSSDDITSGFHIDTAGTFSGCYSNQDLNELHQPFLKGQGLAPSQADQKQVELQFLGTNNVLLETPQHPGHLQEQQQQLLKQRQQMSDRDYYMHQVNHKNMHSSGGRHLSLSQELLTPINRQNWAVDSAHLPASLQAFSAGGRELLSENTSPGEHRARGSWSRMDVSSSGQCLGNGSNADGSLYSVLTQYSKAQSGSFNLMDTSEQTVGGGMSNTSNVFPHTGHQLNFLNGHEATNATLGAMKTNNTSWMNSAHQSSGRHDSVGQPSSLRSWNS</sequence>
<feature type="region of interest" description="Disordered" evidence="1">
    <location>
        <begin position="734"/>
        <end position="760"/>
    </location>
</feature>
<dbReference type="OrthoDB" id="70874at2759"/>
<proteinExistence type="predicted"/>
<feature type="compositionally biased region" description="Polar residues" evidence="1">
    <location>
        <begin position="750"/>
        <end position="760"/>
    </location>
</feature>
<dbReference type="GO" id="GO:0031011">
    <property type="term" value="C:Ino80 complex"/>
    <property type="evidence" value="ECO:0007669"/>
    <property type="project" value="InterPro"/>
</dbReference>
<evidence type="ECO:0000256" key="1">
    <source>
        <dbReference type="SAM" id="MobiDB-lite"/>
    </source>
</evidence>